<gene>
    <name evidence="1" type="ordered locus">ECA3133</name>
</gene>
<evidence type="ECO:0000313" key="2">
    <source>
        <dbReference type="Proteomes" id="UP000007966"/>
    </source>
</evidence>
<keyword evidence="2" id="KW-1185">Reference proteome</keyword>
<dbReference type="eggNOG" id="ENOG5031HZ9">
    <property type="taxonomic scope" value="Bacteria"/>
</dbReference>
<dbReference type="AlphaFoldDB" id="Q6D2G2"/>
<dbReference type="EMBL" id="BX950851">
    <property type="protein sequence ID" value="CAG76032.1"/>
    <property type="molecule type" value="Genomic_DNA"/>
</dbReference>
<accession>Q6D2G2</accession>
<protein>
    <submittedName>
        <fullName evidence="1">Uncharacterized protein</fullName>
    </submittedName>
</protein>
<evidence type="ECO:0000313" key="1">
    <source>
        <dbReference type="EMBL" id="CAG76032.1"/>
    </source>
</evidence>
<reference evidence="1" key="1">
    <citation type="submission" date="2004-02" db="EMBL/GenBank/DDBJ databases">
        <title>The genome sequence of the enterobacterial phytopathogen Erwinia carotovora subsp. atroseptica SCRI1043 and functional genomic identification of novel virulence factors.</title>
        <authorList>
            <person name="Bell K.S."/>
            <person name="Sebaihia M."/>
            <person name="Pritchard L."/>
            <person name="Holden M."/>
            <person name="Hyman L.J."/>
            <person name="Holeva M.C."/>
            <person name="Thomson N.R."/>
            <person name="Bentley S.D."/>
            <person name="Churcher C."/>
            <person name="Mungall K."/>
            <person name="Atkin R."/>
            <person name="Bason N."/>
            <person name="Brooks K."/>
            <person name="Chillingworth T."/>
            <person name="Clark K."/>
            <person name="Doggett J."/>
            <person name="Fraser A."/>
            <person name="Hance Z."/>
            <person name="Hauser H."/>
            <person name="Jagels K."/>
            <person name="Moule S."/>
            <person name="Norbertczak H."/>
            <person name="Ormond D."/>
            <person name="Price C."/>
            <person name="Quail M.A."/>
            <person name="Sanders M."/>
            <person name="Walker D."/>
            <person name="Whitehead S."/>
            <person name="Salmond G.P.C."/>
            <person name="Birch P.R.J."/>
            <person name="Barrell B.G."/>
            <person name="Parkhill J."/>
            <person name="Toth I.K."/>
        </authorList>
    </citation>
    <scope>NUCLEOTIDE SEQUENCE</scope>
    <source>
        <strain evidence="1">SCRI1043</strain>
    </source>
</reference>
<dbReference type="Proteomes" id="UP000007966">
    <property type="component" value="Chromosome"/>
</dbReference>
<name>Q6D2G2_PECAS</name>
<dbReference type="HOGENOM" id="CLU_160671_0_0_6"/>
<dbReference type="RefSeq" id="WP_011094656.1">
    <property type="nucleotide sequence ID" value="NC_004547.2"/>
</dbReference>
<sequence>MGKVAGLLILNIQGDEMYSDNNKTFVDVFSGEFSVNDNTWSLDAVRWSFVEKEKIIASLKGKMRSGPFEAEITLLWREEIGGYFGKGAITYHNFGPKYKHNEFSVEIGCLDVYIEEDICVIKKAKWIENERPYLFYGELEQVMN</sequence>
<dbReference type="KEGG" id="eca:ECA3133"/>
<proteinExistence type="predicted"/>
<organism evidence="1 2">
    <name type="scientific">Pectobacterium atrosepticum (strain SCRI 1043 / ATCC BAA-672)</name>
    <name type="common">Erwinia carotovora subsp. atroseptica</name>
    <dbReference type="NCBI Taxonomy" id="218491"/>
    <lineage>
        <taxon>Bacteria</taxon>
        <taxon>Pseudomonadati</taxon>
        <taxon>Pseudomonadota</taxon>
        <taxon>Gammaproteobacteria</taxon>
        <taxon>Enterobacterales</taxon>
        <taxon>Pectobacteriaceae</taxon>
        <taxon>Pectobacterium</taxon>
    </lineage>
</organism>